<proteinExistence type="predicted"/>
<accession>A0A2H3BUF0</accession>
<name>A0A2H3BUF0_9AGAR</name>
<gene>
    <name evidence="2" type="ORF">ARMSODRAFT_972716</name>
</gene>
<reference evidence="3" key="1">
    <citation type="journal article" date="2017" name="Nat. Ecol. Evol.">
        <title>Genome expansion and lineage-specific genetic innovations in the forest pathogenic fungi Armillaria.</title>
        <authorList>
            <person name="Sipos G."/>
            <person name="Prasanna A.N."/>
            <person name="Walter M.C."/>
            <person name="O'Connor E."/>
            <person name="Balint B."/>
            <person name="Krizsan K."/>
            <person name="Kiss B."/>
            <person name="Hess J."/>
            <person name="Varga T."/>
            <person name="Slot J."/>
            <person name="Riley R."/>
            <person name="Boka B."/>
            <person name="Rigling D."/>
            <person name="Barry K."/>
            <person name="Lee J."/>
            <person name="Mihaltcheva S."/>
            <person name="LaButti K."/>
            <person name="Lipzen A."/>
            <person name="Waldron R."/>
            <person name="Moloney N.M."/>
            <person name="Sperisen C."/>
            <person name="Kredics L."/>
            <person name="Vagvoelgyi C."/>
            <person name="Patrignani A."/>
            <person name="Fitzpatrick D."/>
            <person name="Nagy I."/>
            <person name="Doyle S."/>
            <person name="Anderson J.B."/>
            <person name="Grigoriev I.V."/>
            <person name="Gueldener U."/>
            <person name="Muensterkoetter M."/>
            <person name="Nagy L.G."/>
        </authorList>
    </citation>
    <scope>NUCLEOTIDE SEQUENCE [LARGE SCALE GENOMIC DNA]</scope>
    <source>
        <strain evidence="3">28-4</strain>
    </source>
</reference>
<organism evidence="2 3">
    <name type="scientific">Armillaria solidipes</name>
    <dbReference type="NCBI Taxonomy" id="1076256"/>
    <lineage>
        <taxon>Eukaryota</taxon>
        <taxon>Fungi</taxon>
        <taxon>Dikarya</taxon>
        <taxon>Basidiomycota</taxon>
        <taxon>Agaricomycotina</taxon>
        <taxon>Agaricomycetes</taxon>
        <taxon>Agaricomycetidae</taxon>
        <taxon>Agaricales</taxon>
        <taxon>Marasmiineae</taxon>
        <taxon>Physalacriaceae</taxon>
        <taxon>Armillaria</taxon>
    </lineage>
</organism>
<dbReference type="Proteomes" id="UP000218334">
    <property type="component" value="Unassembled WGS sequence"/>
</dbReference>
<keyword evidence="3" id="KW-1185">Reference proteome</keyword>
<evidence type="ECO:0000313" key="2">
    <source>
        <dbReference type="EMBL" id="PBK73220.1"/>
    </source>
</evidence>
<dbReference type="AlphaFoldDB" id="A0A2H3BUF0"/>
<evidence type="ECO:0000313" key="3">
    <source>
        <dbReference type="Proteomes" id="UP000218334"/>
    </source>
</evidence>
<feature type="region of interest" description="Disordered" evidence="1">
    <location>
        <begin position="34"/>
        <end position="55"/>
    </location>
</feature>
<protein>
    <submittedName>
        <fullName evidence="2">Uncharacterized protein</fullName>
    </submittedName>
</protein>
<evidence type="ECO:0000256" key="1">
    <source>
        <dbReference type="SAM" id="MobiDB-lite"/>
    </source>
</evidence>
<dbReference type="EMBL" id="KZ293421">
    <property type="protein sequence ID" value="PBK73220.1"/>
    <property type="molecule type" value="Genomic_DNA"/>
</dbReference>
<sequence>MTMMASRTAIMVVAETGDNFPVMQDLENTWGKAAGRAGDVQEESSTKTGMPIVHDNDNGHTLLDIDGEVEAIPGIPYLSNDAPYHHASTSHPHAQAPFPCPPLWPSYHDDDLITSIFDIGESSGEYFDWIFT</sequence>